<reference evidence="1 2" key="1">
    <citation type="journal article" date="2016" name="Nat. Commun.">
        <title>Extremotolerant tardigrade genome and improved radiotolerance of human cultured cells by tardigrade-unique protein.</title>
        <authorList>
            <person name="Hashimoto T."/>
            <person name="Horikawa D.D."/>
            <person name="Saito Y."/>
            <person name="Kuwahara H."/>
            <person name="Kozuka-Hata H."/>
            <person name="Shin-I T."/>
            <person name="Minakuchi Y."/>
            <person name="Ohishi K."/>
            <person name="Motoyama A."/>
            <person name="Aizu T."/>
            <person name="Enomoto A."/>
            <person name="Kondo K."/>
            <person name="Tanaka S."/>
            <person name="Hara Y."/>
            <person name="Koshikawa S."/>
            <person name="Sagara H."/>
            <person name="Miura T."/>
            <person name="Yokobori S."/>
            <person name="Miyagawa K."/>
            <person name="Suzuki Y."/>
            <person name="Kubo T."/>
            <person name="Oyama M."/>
            <person name="Kohara Y."/>
            <person name="Fujiyama A."/>
            <person name="Arakawa K."/>
            <person name="Katayama T."/>
            <person name="Toyoda A."/>
            <person name="Kunieda T."/>
        </authorList>
    </citation>
    <scope>NUCLEOTIDE SEQUENCE [LARGE SCALE GENOMIC DNA]</scope>
    <source>
        <strain evidence="1 2">YOKOZUNA-1</strain>
    </source>
</reference>
<sequence length="68" mass="7918">MFLWRVFPSFESMISVPADLDPNSCTVEEFFLPSYIAKECHLQMDDRSRLNVTFYSRGDMDFALSGKQ</sequence>
<name>A0A1D1VBX1_RAMVA</name>
<keyword evidence="2" id="KW-1185">Reference proteome</keyword>
<dbReference type="AlphaFoldDB" id="A0A1D1VBX1"/>
<accession>A0A1D1VBX1</accession>
<dbReference type="EMBL" id="BDGG01000005">
    <property type="protein sequence ID" value="GAU99129.1"/>
    <property type="molecule type" value="Genomic_DNA"/>
</dbReference>
<dbReference type="Proteomes" id="UP000186922">
    <property type="component" value="Unassembled WGS sequence"/>
</dbReference>
<proteinExistence type="predicted"/>
<evidence type="ECO:0000313" key="2">
    <source>
        <dbReference type="Proteomes" id="UP000186922"/>
    </source>
</evidence>
<organism evidence="1 2">
    <name type="scientific">Ramazzottius varieornatus</name>
    <name type="common">Water bear</name>
    <name type="synonym">Tardigrade</name>
    <dbReference type="NCBI Taxonomy" id="947166"/>
    <lineage>
        <taxon>Eukaryota</taxon>
        <taxon>Metazoa</taxon>
        <taxon>Ecdysozoa</taxon>
        <taxon>Tardigrada</taxon>
        <taxon>Eutardigrada</taxon>
        <taxon>Parachela</taxon>
        <taxon>Hypsibioidea</taxon>
        <taxon>Ramazzottiidae</taxon>
        <taxon>Ramazzottius</taxon>
    </lineage>
</organism>
<protein>
    <submittedName>
        <fullName evidence="1">Uncharacterized protein</fullName>
    </submittedName>
</protein>
<gene>
    <name evidence="1" type="primary">RvY_10173-1</name>
    <name evidence="1" type="synonym">RvY_10173.1</name>
    <name evidence="1" type="ORF">RvY_10173</name>
</gene>
<comment type="caution">
    <text evidence="1">The sequence shown here is derived from an EMBL/GenBank/DDBJ whole genome shotgun (WGS) entry which is preliminary data.</text>
</comment>
<evidence type="ECO:0000313" key="1">
    <source>
        <dbReference type="EMBL" id="GAU99129.1"/>
    </source>
</evidence>